<evidence type="ECO:0000313" key="2">
    <source>
        <dbReference type="EMBL" id="GAL61352.1"/>
    </source>
</evidence>
<keyword evidence="1" id="KW-0472">Membrane</keyword>
<sequence>MTHQLAKQAVLSLAFFVLSSYLIAYLYNFIVGHYKNS</sequence>
<name>A0A090W1E5_9FLAO</name>
<dbReference type="Proteomes" id="UP000029644">
    <property type="component" value="Unassembled WGS sequence"/>
</dbReference>
<keyword evidence="1" id="KW-1133">Transmembrane helix</keyword>
<dbReference type="AlphaFoldDB" id="A0A090W1E5"/>
<proteinExistence type="predicted"/>
<evidence type="ECO:0000313" key="4">
    <source>
        <dbReference type="Proteomes" id="UP000029643"/>
    </source>
</evidence>
<feature type="transmembrane region" description="Helical" evidence="1">
    <location>
        <begin position="9"/>
        <end position="30"/>
    </location>
</feature>
<reference evidence="4 5" key="1">
    <citation type="journal article" date="2014" name="Genome Announc.">
        <title>Draft Genome Sequences of Marine Flavobacterium Algibacter lectus Strains SS8 and NR4.</title>
        <authorList>
            <person name="Takatani N."/>
            <person name="Nakanishi M."/>
            <person name="Meirelles P."/>
            <person name="Mino S."/>
            <person name="Suda W."/>
            <person name="Oshima K."/>
            <person name="Hattori M."/>
            <person name="Ohkuma M."/>
            <person name="Hosokawa M."/>
            <person name="Miyashita K."/>
            <person name="Thompson F.L."/>
            <person name="Niwa A."/>
            <person name="Sawabe T."/>
            <person name="Sawabe T."/>
        </authorList>
    </citation>
    <scope>NUCLEOTIDE SEQUENCE [LARGE SCALE GENOMIC DNA]</scope>
    <source>
        <strain evidence="3">JCM 19274</strain>
        <strain evidence="2 5">JCM 19300</strain>
        <strain evidence="4">JCM19274</strain>
    </source>
</reference>
<evidence type="ECO:0000256" key="1">
    <source>
        <dbReference type="SAM" id="Phobius"/>
    </source>
</evidence>
<gene>
    <name evidence="3" type="ORF">JCM19274_1919</name>
    <name evidence="2" type="ORF">JCM19300_4298</name>
</gene>
<dbReference type="EMBL" id="BBNU01000006">
    <property type="protein sequence ID" value="GAL79411.1"/>
    <property type="molecule type" value="Genomic_DNA"/>
</dbReference>
<evidence type="ECO:0000313" key="5">
    <source>
        <dbReference type="Proteomes" id="UP000029644"/>
    </source>
</evidence>
<evidence type="ECO:0000313" key="3">
    <source>
        <dbReference type="EMBL" id="GAL79411.1"/>
    </source>
</evidence>
<keyword evidence="1" id="KW-0812">Transmembrane</keyword>
<dbReference type="EMBL" id="BBNQ01000002">
    <property type="protein sequence ID" value="GAL61352.1"/>
    <property type="molecule type" value="Genomic_DNA"/>
</dbReference>
<dbReference type="Proteomes" id="UP000029643">
    <property type="component" value="Unassembled WGS sequence"/>
</dbReference>
<accession>A0A090W1E5</accession>
<protein>
    <submittedName>
        <fullName evidence="2">Uncharacterized protein</fullName>
    </submittedName>
</protein>
<organism evidence="2 5">
    <name type="scientific">Algibacter lectus</name>
    <dbReference type="NCBI Taxonomy" id="221126"/>
    <lineage>
        <taxon>Bacteria</taxon>
        <taxon>Pseudomonadati</taxon>
        <taxon>Bacteroidota</taxon>
        <taxon>Flavobacteriia</taxon>
        <taxon>Flavobacteriales</taxon>
        <taxon>Flavobacteriaceae</taxon>
        <taxon>Algibacter</taxon>
    </lineage>
</organism>
<comment type="caution">
    <text evidence="2">The sequence shown here is derived from an EMBL/GenBank/DDBJ whole genome shotgun (WGS) entry which is preliminary data.</text>
</comment>